<dbReference type="EC" id="5.1.1.1" evidence="4"/>
<dbReference type="PANTHER" id="PTHR28004">
    <property type="entry name" value="ZGC:162816-RELATED"/>
    <property type="match status" value="1"/>
</dbReference>
<name>A0A940MZY2_9PROT</name>
<evidence type="ECO:0000256" key="1">
    <source>
        <dbReference type="ARBA" id="ARBA00005323"/>
    </source>
</evidence>
<sequence length="379" mass="39257">MSGPWSGGGVADTPRLLLDLARLEANAARMRSRAEALGVSFRPHFKTAKSVEVHRVAHGGGTGPATVSTMKEAEVLAASGQATDILLAATAIPARLPRAEALARHHGTRLILVVDSPEMAGLLDAAAGATHEVLVEVDSGEHRAGVPPEKALAVARAIHGSRNLRLAGVMTHGGHSYGSADNASIADVAEQERVATASAAGAIRGAGMETPIVSVGSSPTLLHARHLDGVTEIRAGVGLFWDLAQMSRGQCGWDDLALSVLSTVIGHNRASMSLVLDAGALALSKDVTANAFAPGTAYGTLGDAETGAALPLHVLHAYQEHGMVPVPYESWFERLPVGALVRVYPNHACLTAAGGYGAYEVLDGTGNAIARWPRIDGWH</sequence>
<organism evidence="4 5">
    <name type="scientific">Roseomonas indoligenes</name>
    <dbReference type="NCBI Taxonomy" id="2820811"/>
    <lineage>
        <taxon>Bacteria</taxon>
        <taxon>Pseudomonadati</taxon>
        <taxon>Pseudomonadota</taxon>
        <taxon>Alphaproteobacteria</taxon>
        <taxon>Acetobacterales</taxon>
        <taxon>Roseomonadaceae</taxon>
        <taxon>Roseomonas</taxon>
    </lineage>
</organism>
<dbReference type="GO" id="GO:0036088">
    <property type="term" value="P:D-serine catabolic process"/>
    <property type="evidence" value="ECO:0007669"/>
    <property type="project" value="TreeGrafter"/>
</dbReference>
<dbReference type="AlphaFoldDB" id="A0A940MZY2"/>
<dbReference type="InterPro" id="IPR001608">
    <property type="entry name" value="Ala_racemase_N"/>
</dbReference>
<comment type="similarity">
    <text evidence="1">Belongs to the DSD1 family.</text>
</comment>
<keyword evidence="5" id="KW-1185">Reference proteome</keyword>
<dbReference type="SUPFAM" id="SSF51419">
    <property type="entry name" value="PLP-binding barrel"/>
    <property type="match status" value="1"/>
</dbReference>
<evidence type="ECO:0000313" key="5">
    <source>
        <dbReference type="Proteomes" id="UP000677537"/>
    </source>
</evidence>
<keyword evidence="2" id="KW-0456">Lyase</keyword>
<feature type="domain" description="D-serine dehydratase-like" evidence="3">
    <location>
        <begin position="257"/>
        <end position="363"/>
    </location>
</feature>
<reference evidence="4" key="1">
    <citation type="submission" date="2021-03" db="EMBL/GenBank/DDBJ databases">
        <authorList>
            <person name="So Y."/>
        </authorList>
    </citation>
    <scope>NUCLEOTIDE SEQUENCE</scope>
    <source>
        <strain evidence="4">SG15</strain>
    </source>
</reference>
<keyword evidence="4" id="KW-0413">Isomerase</keyword>
<dbReference type="InterPro" id="IPR042208">
    <property type="entry name" value="D-ser_dehydrat-like_sf"/>
</dbReference>
<dbReference type="GO" id="GO:0008784">
    <property type="term" value="F:alanine racemase activity"/>
    <property type="evidence" value="ECO:0007669"/>
    <property type="project" value="UniProtKB-EC"/>
</dbReference>
<dbReference type="PANTHER" id="PTHR28004:SF2">
    <property type="entry name" value="D-SERINE DEHYDRATASE"/>
    <property type="match status" value="1"/>
</dbReference>
<comment type="caution">
    <text evidence="4">The sequence shown here is derived from an EMBL/GenBank/DDBJ whole genome shotgun (WGS) entry which is preliminary data.</text>
</comment>
<dbReference type="RefSeq" id="WP_209373912.1">
    <property type="nucleotide sequence ID" value="NZ_JAGIZA010000006.1"/>
</dbReference>
<dbReference type="Pfam" id="PF14031">
    <property type="entry name" value="D-ser_dehydrat"/>
    <property type="match status" value="1"/>
</dbReference>
<dbReference type="InterPro" id="IPR026956">
    <property type="entry name" value="D-ser_dehydrat-like_dom"/>
</dbReference>
<protein>
    <submittedName>
        <fullName evidence="4">Alanine racemase</fullName>
        <ecNumber evidence="4">5.1.1.1</ecNumber>
    </submittedName>
</protein>
<evidence type="ECO:0000256" key="2">
    <source>
        <dbReference type="ARBA" id="ARBA00023239"/>
    </source>
</evidence>
<dbReference type="EMBL" id="JAGIZA010000006">
    <property type="protein sequence ID" value="MBP0493546.1"/>
    <property type="molecule type" value="Genomic_DNA"/>
</dbReference>
<proteinExistence type="inferred from homology"/>
<dbReference type="Gene3D" id="3.20.20.10">
    <property type="entry name" value="Alanine racemase"/>
    <property type="match status" value="1"/>
</dbReference>
<dbReference type="SMART" id="SM01119">
    <property type="entry name" value="D-ser_dehydrat"/>
    <property type="match status" value="1"/>
</dbReference>
<dbReference type="Pfam" id="PF01168">
    <property type="entry name" value="Ala_racemase_N"/>
    <property type="match status" value="1"/>
</dbReference>
<evidence type="ECO:0000259" key="3">
    <source>
        <dbReference type="SMART" id="SM01119"/>
    </source>
</evidence>
<dbReference type="InterPro" id="IPR029066">
    <property type="entry name" value="PLP-binding_barrel"/>
</dbReference>
<dbReference type="Gene3D" id="2.40.37.20">
    <property type="entry name" value="D-serine dehydratase-like domain"/>
    <property type="match status" value="1"/>
</dbReference>
<accession>A0A940MZY2</accession>
<dbReference type="Proteomes" id="UP000677537">
    <property type="component" value="Unassembled WGS sequence"/>
</dbReference>
<gene>
    <name evidence="4" type="ORF">J5Y10_12235</name>
</gene>
<evidence type="ECO:0000313" key="4">
    <source>
        <dbReference type="EMBL" id="MBP0493546.1"/>
    </source>
</evidence>
<dbReference type="InterPro" id="IPR051466">
    <property type="entry name" value="D-amino_acid_metab_enzyme"/>
</dbReference>
<dbReference type="GO" id="GO:0008721">
    <property type="term" value="F:D-serine ammonia-lyase activity"/>
    <property type="evidence" value="ECO:0007669"/>
    <property type="project" value="TreeGrafter"/>
</dbReference>